<organism evidence="2 3">
    <name type="scientific">Bradyrhizobium lablabi</name>
    <dbReference type="NCBI Taxonomy" id="722472"/>
    <lineage>
        <taxon>Bacteria</taxon>
        <taxon>Pseudomonadati</taxon>
        <taxon>Pseudomonadota</taxon>
        <taxon>Alphaproteobacteria</taxon>
        <taxon>Hyphomicrobiales</taxon>
        <taxon>Nitrobacteraceae</taxon>
        <taxon>Bradyrhizobium</taxon>
    </lineage>
</organism>
<gene>
    <name evidence="2" type="ORF">SAMN05444171_4845</name>
</gene>
<dbReference type="Proteomes" id="UP000183208">
    <property type="component" value="Unassembled WGS sequence"/>
</dbReference>
<evidence type="ECO:0000313" key="2">
    <source>
        <dbReference type="EMBL" id="SED69559.1"/>
    </source>
</evidence>
<dbReference type="AlphaFoldDB" id="A0A1M7CGB2"/>
<feature type="compositionally biased region" description="Gly residues" evidence="1">
    <location>
        <begin position="23"/>
        <end position="32"/>
    </location>
</feature>
<protein>
    <submittedName>
        <fullName evidence="2">Uncharacterized protein</fullName>
    </submittedName>
</protein>
<dbReference type="EMBL" id="FNTI01000001">
    <property type="protein sequence ID" value="SED69559.1"/>
    <property type="molecule type" value="Genomic_DNA"/>
</dbReference>
<evidence type="ECO:0000313" key="3">
    <source>
        <dbReference type="Proteomes" id="UP000183208"/>
    </source>
</evidence>
<sequence>MHDAEKSDLAQSTEEVGEQRGLCRGGADGGKGWGKEKLTAPSD</sequence>
<evidence type="ECO:0000256" key="1">
    <source>
        <dbReference type="SAM" id="MobiDB-lite"/>
    </source>
</evidence>
<feature type="region of interest" description="Disordered" evidence="1">
    <location>
        <begin position="1"/>
        <end position="43"/>
    </location>
</feature>
<reference evidence="2 3" key="1">
    <citation type="submission" date="2016-10" db="EMBL/GenBank/DDBJ databases">
        <authorList>
            <person name="de Groot N.N."/>
        </authorList>
    </citation>
    <scope>NUCLEOTIDE SEQUENCE [LARGE SCALE GENOMIC DNA]</scope>
    <source>
        <strain evidence="2 3">GAS522</strain>
    </source>
</reference>
<accession>A0A1M7CGB2</accession>
<proteinExistence type="predicted"/>
<feature type="compositionally biased region" description="Basic and acidic residues" evidence="1">
    <location>
        <begin position="33"/>
        <end position="43"/>
    </location>
</feature>
<name>A0A1M7CGB2_9BRAD</name>